<keyword evidence="4 10" id="KW-0227">DNA damage</keyword>
<keyword evidence="10" id="KW-0456">Lyase</keyword>
<dbReference type="PANTHER" id="PTHR10359">
    <property type="entry name" value="A/G-SPECIFIC ADENINE GLYCOSYLASE/ENDONUCLEASE III"/>
    <property type="match status" value="1"/>
</dbReference>
<feature type="compositionally biased region" description="Polar residues" evidence="11">
    <location>
        <begin position="220"/>
        <end position="235"/>
    </location>
</feature>
<feature type="compositionally biased region" description="Low complexity" evidence="11">
    <location>
        <begin position="236"/>
        <end position="258"/>
    </location>
</feature>
<dbReference type="Proteomes" id="UP001604335">
    <property type="component" value="Unassembled WGS sequence"/>
</dbReference>
<accession>A0ABW7C429</accession>
<protein>
    <recommendedName>
        <fullName evidence="10">Endonuclease III</fullName>
        <ecNumber evidence="10">4.2.99.18</ecNumber>
    </recommendedName>
    <alternativeName>
        <fullName evidence="10">DNA-(apurinic or apyrimidinic site) lyase</fullName>
    </alternativeName>
</protein>
<dbReference type="InterPro" id="IPR011257">
    <property type="entry name" value="DNA_glycosylase"/>
</dbReference>
<feature type="binding site" evidence="10">
    <location>
        <position position="207"/>
    </location>
    <ligand>
        <name>[4Fe-4S] cluster</name>
        <dbReference type="ChEBI" id="CHEBI:49883"/>
    </ligand>
</feature>
<dbReference type="SMART" id="SM00525">
    <property type="entry name" value="FES"/>
    <property type="match status" value="1"/>
</dbReference>
<evidence type="ECO:0000256" key="3">
    <source>
        <dbReference type="ARBA" id="ARBA00022723"/>
    </source>
</evidence>
<keyword evidence="10" id="KW-0238">DNA-binding</keyword>
<keyword evidence="14" id="KW-1185">Reference proteome</keyword>
<dbReference type="Pfam" id="PF00730">
    <property type="entry name" value="HhH-GPD"/>
    <property type="match status" value="1"/>
</dbReference>
<dbReference type="PANTHER" id="PTHR10359:SF18">
    <property type="entry name" value="ENDONUCLEASE III"/>
    <property type="match status" value="1"/>
</dbReference>
<evidence type="ECO:0000256" key="7">
    <source>
        <dbReference type="ARBA" id="ARBA00023014"/>
    </source>
</evidence>
<keyword evidence="9 10" id="KW-0326">Glycosidase</keyword>
<dbReference type="RefSeq" id="WP_190530865.1">
    <property type="nucleotide sequence ID" value="NZ_JAZAQF010000001.1"/>
</dbReference>
<keyword evidence="2 10" id="KW-0004">4Fe-4S</keyword>
<keyword evidence="13" id="KW-0255">Endonuclease</keyword>
<keyword evidence="5 10" id="KW-0378">Hydrolase</keyword>
<feature type="binding site" evidence="10">
    <location>
        <position position="197"/>
    </location>
    <ligand>
        <name>[4Fe-4S] cluster</name>
        <dbReference type="ChEBI" id="CHEBI:49883"/>
    </ligand>
</feature>
<name>A0ABW7C429_9CYAN</name>
<evidence type="ECO:0000256" key="2">
    <source>
        <dbReference type="ARBA" id="ARBA00022485"/>
    </source>
</evidence>
<evidence type="ECO:0000256" key="11">
    <source>
        <dbReference type="SAM" id="MobiDB-lite"/>
    </source>
</evidence>
<comment type="similarity">
    <text evidence="1 10">Belongs to the Nth/MutY family.</text>
</comment>
<evidence type="ECO:0000313" key="14">
    <source>
        <dbReference type="Proteomes" id="UP001604335"/>
    </source>
</evidence>
<keyword evidence="6 10" id="KW-0408">Iron</keyword>
<dbReference type="InterPro" id="IPR023170">
    <property type="entry name" value="HhH_base_excis_C"/>
</dbReference>
<comment type="cofactor">
    <cofactor evidence="10">
        <name>[4Fe-4S] cluster</name>
        <dbReference type="ChEBI" id="CHEBI:49883"/>
    </cofactor>
    <text evidence="10">Binds 1 [4Fe-4S] cluster.</text>
</comment>
<organism evidence="13 14">
    <name type="scientific">Limnothrix redekei LRLZ20PSL1</name>
    <dbReference type="NCBI Taxonomy" id="3112953"/>
    <lineage>
        <taxon>Bacteria</taxon>
        <taxon>Bacillati</taxon>
        <taxon>Cyanobacteriota</taxon>
        <taxon>Cyanophyceae</taxon>
        <taxon>Pseudanabaenales</taxon>
        <taxon>Pseudanabaenaceae</taxon>
        <taxon>Limnothrix</taxon>
    </lineage>
</organism>
<reference evidence="14" key="1">
    <citation type="journal article" date="2024" name="Algal Res.">
        <title>Biochemical, toxicological and genomic investigation of a high-biomass producing Limnothrix strain isolated from Italian shallow drinking water reservoir.</title>
        <authorList>
            <person name="Simonazzi M."/>
            <person name="Shishido T.K."/>
            <person name="Delbaje E."/>
            <person name="Wahlsten M."/>
            <person name="Fewer D.P."/>
            <person name="Sivonen K."/>
            <person name="Pezzolesi L."/>
            <person name="Pistocchi R."/>
        </authorList>
    </citation>
    <scope>NUCLEOTIDE SEQUENCE [LARGE SCALE GENOMIC DNA]</scope>
    <source>
        <strain evidence="14">LRLZ20PSL1</strain>
    </source>
</reference>
<evidence type="ECO:0000256" key="6">
    <source>
        <dbReference type="ARBA" id="ARBA00023004"/>
    </source>
</evidence>
<feature type="binding site" evidence="10">
    <location>
        <position position="213"/>
    </location>
    <ligand>
        <name>[4Fe-4S] cluster</name>
        <dbReference type="ChEBI" id="CHEBI:49883"/>
    </ligand>
</feature>
<dbReference type="InterPro" id="IPR004035">
    <property type="entry name" value="Endouclease-III_FeS-bd_BS"/>
</dbReference>
<proteinExistence type="inferred from homology"/>
<keyword evidence="7 10" id="KW-0411">Iron-sulfur</keyword>
<dbReference type="Gene3D" id="1.10.340.30">
    <property type="entry name" value="Hypothetical protein, domain 2"/>
    <property type="match status" value="1"/>
</dbReference>
<evidence type="ECO:0000259" key="12">
    <source>
        <dbReference type="SMART" id="SM00478"/>
    </source>
</evidence>
<keyword evidence="8 10" id="KW-0234">DNA repair</keyword>
<comment type="caution">
    <text evidence="13">The sequence shown here is derived from an EMBL/GenBank/DDBJ whole genome shotgun (WGS) entry which is preliminary data.</text>
</comment>
<sequence>MPVSTRKWAAKQQVAIEILDRLKVLYPDATCSLNYETPVQLLVATILSAQCTDERVNLVTPALFARFPDAVALAGADRAELEALVRSTGFYRNKAKNIQGACQMILDRFGGELPKRMEELLLLPGVARKTANVVLAHAFGINAGVTVDTHVKRLAYRLGMTEHQDPVRIERDLMRLLPQPDWENWSIRLIYHGRAVCDARKPACDRCQLADLCPQKGLGATTTKAKPQSTARSTGKTSSKSNSKASSSTAKAKTPPKP</sequence>
<comment type="catalytic activity">
    <reaction evidence="10">
        <text>2'-deoxyribonucleotide-(2'-deoxyribose 5'-phosphate)-2'-deoxyribonucleotide-DNA = a 3'-end 2'-deoxyribonucleotide-(2,3-dehydro-2,3-deoxyribose 5'-phosphate)-DNA + a 5'-end 5'-phospho-2'-deoxyribonucleoside-DNA + H(+)</text>
        <dbReference type="Rhea" id="RHEA:66592"/>
        <dbReference type="Rhea" id="RHEA-COMP:13180"/>
        <dbReference type="Rhea" id="RHEA-COMP:16897"/>
        <dbReference type="Rhea" id="RHEA-COMP:17067"/>
        <dbReference type="ChEBI" id="CHEBI:15378"/>
        <dbReference type="ChEBI" id="CHEBI:136412"/>
        <dbReference type="ChEBI" id="CHEBI:157695"/>
        <dbReference type="ChEBI" id="CHEBI:167181"/>
        <dbReference type="EC" id="4.2.99.18"/>
    </reaction>
</comment>
<gene>
    <name evidence="10 13" type="primary">nth</name>
    <name evidence="13" type="ORF">VPK24_00045</name>
</gene>
<dbReference type="InterPro" id="IPR000445">
    <property type="entry name" value="HhH_motif"/>
</dbReference>
<evidence type="ECO:0000256" key="5">
    <source>
        <dbReference type="ARBA" id="ARBA00022801"/>
    </source>
</evidence>
<dbReference type="Gene3D" id="1.10.1670.10">
    <property type="entry name" value="Helix-hairpin-Helix base-excision DNA repair enzymes (C-terminal)"/>
    <property type="match status" value="1"/>
</dbReference>
<dbReference type="InterPro" id="IPR003651">
    <property type="entry name" value="Endonuclease3_FeS-loop_motif"/>
</dbReference>
<dbReference type="PROSITE" id="PS01155">
    <property type="entry name" value="ENDONUCLEASE_III_2"/>
    <property type="match status" value="1"/>
</dbReference>
<dbReference type="PROSITE" id="PS00764">
    <property type="entry name" value="ENDONUCLEASE_III_1"/>
    <property type="match status" value="1"/>
</dbReference>
<dbReference type="HAMAP" id="MF_00942">
    <property type="entry name" value="Nth"/>
    <property type="match status" value="1"/>
</dbReference>
<dbReference type="EC" id="4.2.99.18" evidence="10"/>
<dbReference type="InterPro" id="IPR003265">
    <property type="entry name" value="HhH-GPD_domain"/>
</dbReference>
<dbReference type="SUPFAM" id="SSF48150">
    <property type="entry name" value="DNA-glycosylase"/>
    <property type="match status" value="1"/>
</dbReference>
<keyword evidence="3 10" id="KW-0479">Metal-binding</keyword>
<dbReference type="InterPro" id="IPR004036">
    <property type="entry name" value="Endonuclease-III-like_CS2"/>
</dbReference>
<feature type="region of interest" description="Disordered" evidence="11">
    <location>
        <begin position="218"/>
        <end position="258"/>
    </location>
</feature>
<evidence type="ECO:0000256" key="4">
    <source>
        <dbReference type="ARBA" id="ARBA00022763"/>
    </source>
</evidence>
<evidence type="ECO:0000256" key="8">
    <source>
        <dbReference type="ARBA" id="ARBA00023204"/>
    </source>
</evidence>
<evidence type="ECO:0000256" key="1">
    <source>
        <dbReference type="ARBA" id="ARBA00008343"/>
    </source>
</evidence>
<keyword evidence="13" id="KW-0540">Nuclease</keyword>
<dbReference type="EMBL" id="JAZAQF010000001">
    <property type="protein sequence ID" value="MFG3816010.1"/>
    <property type="molecule type" value="Genomic_DNA"/>
</dbReference>
<dbReference type="GO" id="GO:0004519">
    <property type="term" value="F:endonuclease activity"/>
    <property type="evidence" value="ECO:0007669"/>
    <property type="project" value="UniProtKB-KW"/>
</dbReference>
<evidence type="ECO:0000256" key="10">
    <source>
        <dbReference type="HAMAP-Rule" id="MF_00942"/>
    </source>
</evidence>
<evidence type="ECO:0000256" key="9">
    <source>
        <dbReference type="ARBA" id="ARBA00023295"/>
    </source>
</evidence>
<dbReference type="Pfam" id="PF00633">
    <property type="entry name" value="HHH"/>
    <property type="match status" value="1"/>
</dbReference>
<evidence type="ECO:0000313" key="13">
    <source>
        <dbReference type="EMBL" id="MFG3816010.1"/>
    </source>
</evidence>
<dbReference type="NCBIfam" id="TIGR01083">
    <property type="entry name" value="nth"/>
    <property type="match status" value="1"/>
</dbReference>
<dbReference type="InterPro" id="IPR005759">
    <property type="entry name" value="Nth"/>
</dbReference>
<feature type="domain" description="HhH-GPD" evidence="12">
    <location>
        <begin position="47"/>
        <end position="195"/>
    </location>
</feature>
<dbReference type="SMART" id="SM00478">
    <property type="entry name" value="ENDO3c"/>
    <property type="match status" value="1"/>
</dbReference>
<dbReference type="Pfam" id="PF10576">
    <property type="entry name" value="EndIII_4Fe-2S"/>
    <property type="match status" value="1"/>
</dbReference>
<dbReference type="CDD" id="cd00056">
    <property type="entry name" value="ENDO3c"/>
    <property type="match status" value="1"/>
</dbReference>
<feature type="binding site" evidence="10">
    <location>
        <position position="204"/>
    </location>
    <ligand>
        <name>[4Fe-4S] cluster</name>
        <dbReference type="ChEBI" id="CHEBI:49883"/>
    </ligand>
</feature>
<comment type="function">
    <text evidence="10">DNA repair enzyme that has both DNA N-glycosylase activity and AP-lyase activity. The DNA N-glycosylase activity releases various damaged pyrimidines from DNA by cleaving the N-glycosidic bond, leaving an AP (apurinic/apyrimidinic) site. The AP-lyase activity cleaves the phosphodiester bond 3' to the AP site by a beta-elimination, leaving a 3'-terminal unsaturated sugar and a product with a terminal 5'-phosphate.</text>
</comment>